<dbReference type="PROSITE" id="PS01124">
    <property type="entry name" value="HTH_ARAC_FAMILY_2"/>
    <property type="match status" value="1"/>
</dbReference>
<dbReference type="InterPro" id="IPR046532">
    <property type="entry name" value="DUF6597"/>
</dbReference>
<dbReference type="PANTHER" id="PTHR46796:SF15">
    <property type="entry name" value="BLL1074 PROTEIN"/>
    <property type="match status" value="1"/>
</dbReference>
<evidence type="ECO:0000256" key="1">
    <source>
        <dbReference type="ARBA" id="ARBA00023015"/>
    </source>
</evidence>
<evidence type="ECO:0000259" key="5">
    <source>
        <dbReference type="PROSITE" id="PS01124"/>
    </source>
</evidence>
<sequence length="264" mass="28416">MAADVTADVTADLAHGGNPPPQGRHSVRMYVEWRSQLEGAVVWTHHGAPEEEGRVLPDGCMDLLWWDGALVVAGPDTRAHVHSPQTVSRITGLRFAPGTGPAVFGLPAYEVRDQRVPLGAVWPESAVRVLEERIASAAEPGRALEILAGERLGDEALKRSRTARPLNRSVVELLAHGRGVAEVARTVGLSERQLHRRCRDAFGYGPKTLTRVLRMQRALGMAGRTGSLAEVAVASGYADQAHLSREVRALAGVPPARLLGLRGR</sequence>
<keyword evidence="7" id="KW-1185">Reference proteome</keyword>
<dbReference type="InterPro" id="IPR018062">
    <property type="entry name" value="HTH_AraC-typ_CS"/>
</dbReference>
<name>A0ABV8ZZM9_9ACTN</name>
<dbReference type="Pfam" id="PF20240">
    <property type="entry name" value="DUF6597"/>
    <property type="match status" value="1"/>
</dbReference>
<dbReference type="Pfam" id="PF12833">
    <property type="entry name" value="HTH_18"/>
    <property type="match status" value="1"/>
</dbReference>
<dbReference type="InterPro" id="IPR018060">
    <property type="entry name" value="HTH_AraC"/>
</dbReference>
<feature type="compositionally biased region" description="Low complexity" evidence="4">
    <location>
        <begin position="1"/>
        <end position="12"/>
    </location>
</feature>
<keyword evidence="3" id="KW-0804">Transcription</keyword>
<comment type="caution">
    <text evidence="6">The sequence shown here is derived from an EMBL/GenBank/DDBJ whole genome shotgun (WGS) entry which is preliminary data.</text>
</comment>
<dbReference type="Gene3D" id="1.10.10.60">
    <property type="entry name" value="Homeodomain-like"/>
    <property type="match status" value="1"/>
</dbReference>
<evidence type="ECO:0000313" key="6">
    <source>
        <dbReference type="EMBL" id="MFC4493162.1"/>
    </source>
</evidence>
<dbReference type="InterPro" id="IPR050204">
    <property type="entry name" value="AraC_XylS_family_regulators"/>
</dbReference>
<dbReference type="RefSeq" id="WP_386441940.1">
    <property type="nucleotide sequence ID" value="NZ_JBHSFH010000003.1"/>
</dbReference>
<gene>
    <name evidence="6" type="ORF">ACFPA8_03315</name>
</gene>
<feature type="region of interest" description="Disordered" evidence="4">
    <location>
        <begin position="1"/>
        <end position="24"/>
    </location>
</feature>
<evidence type="ECO:0000256" key="2">
    <source>
        <dbReference type="ARBA" id="ARBA00023125"/>
    </source>
</evidence>
<dbReference type="SMART" id="SM00342">
    <property type="entry name" value="HTH_ARAC"/>
    <property type="match status" value="1"/>
</dbReference>
<evidence type="ECO:0000256" key="4">
    <source>
        <dbReference type="SAM" id="MobiDB-lite"/>
    </source>
</evidence>
<organism evidence="6 7">
    <name type="scientific">Streptomyces ovatisporus</name>
    <dbReference type="NCBI Taxonomy" id="1128682"/>
    <lineage>
        <taxon>Bacteria</taxon>
        <taxon>Bacillati</taxon>
        <taxon>Actinomycetota</taxon>
        <taxon>Actinomycetes</taxon>
        <taxon>Kitasatosporales</taxon>
        <taxon>Streptomycetaceae</taxon>
        <taxon>Streptomyces</taxon>
    </lineage>
</organism>
<protein>
    <submittedName>
        <fullName evidence="6">Helix-turn-helix domain-containing protein</fullName>
    </submittedName>
</protein>
<dbReference type="EMBL" id="JBHSFH010000003">
    <property type="protein sequence ID" value="MFC4493162.1"/>
    <property type="molecule type" value="Genomic_DNA"/>
</dbReference>
<keyword evidence="1" id="KW-0805">Transcription regulation</keyword>
<dbReference type="PANTHER" id="PTHR46796">
    <property type="entry name" value="HTH-TYPE TRANSCRIPTIONAL ACTIVATOR RHAS-RELATED"/>
    <property type="match status" value="1"/>
</dbReference>
<dbReference type="PROSITE" id="PS00041">
    <property type="entry name" value="HTH_ARAC_FAMILY_1"/>
    <property type="match status" value="1"/>
</dbReference>
<proteinExistence type="predicted"/>
<reference evidence="7" key="1">
    <citation type="journal article" date="2019" name="Int. J. Syst. Evol. Microbiol.">
        <title>The Global Catalogue of Microorganisms (GCM) 10K type strain sequencing project: providing services to taxonomists for standard genome sequencing and annotation.</title>
        <authorList>
            <consortium name="The Broad Institute Genomics Platform"/>
            <consortium name="The Broad Institute Genome Sequencing Center for Infectious Disease"/>
            <person name="Wu L."/>
            <person name="Ma J."/>
        </authorList>
    </citation>
    <scope>NUCLEOTIDE SEQUENCE [LARGE SCALE GENOMIC DNA]</scope>
    <source>
        <strain evidence="7">CGMCC 4.7357</strain>
    </source>
</reference>
<accession>A0ABV8ZZM9</accession>
<dbReference type="Proteomes" id="UP001595997">
    <property type="component" value="Unassembled WGS sequence"/>
</dbReference>
<feature type="domain" description="HTH araC/xylS-type" evidence="5">
    <location>
        <begin position="164"/>
        <end position="261"/>
    </location>
</feature>
<keyword evidence="2" id="KW-0238">DNA-binding</keyword>
<evidence type="ECO:0000256" key="3">
    <source>
        <dbReference type="ARBA" id="ARBA00023163"/>
    </source>
</evidence>
<evidence type="ECO:0000313" key="7">
    <source>
        <dbReference type="Proteomes" id="UP001595997"/>
    </source>
</evidence>